<evidence type="ECO:0000313" key="2">
    <source>
        <dbReference type="EMBL" id="VDL69012.1"/>
    </source>
</evidence>
<dbReference type="Proteomes" id="UP000271162">
    <property type="component" value="Unassembled WGS sequence"/>
</dbReference>
<name>A0A0N4XSC0_NIPBR</name>
<dbReference type="AlphaFoldDB" id="A0A0N4XSC0"/>
<sequence>FQGITPVCVPTGVKHLHHAAQKFDIGIYFEANGHGTVVFSEKFNQLIRKGDHANEAVKRLHYLSLVINDVVGDAIADLLVIEVLLRWYGYSLQDWETALYTYAPTIQVKIPVADRSRYKTTYEETILLEPKGVQEQIDDLVNSFEEVGKLCLEEQLQTIPISTCLGVKQRGAGPRLNMYENLLPWGYS</sequence>
<dbReference type="WBParaSite" id="NBR_0000542201-mRNA-1">
    <property type="protein sequence ID" value="NBR_0000542201-mRNA-1"/>
    <property type="gene ID" value="NBR_0000542201"/>
</dbReference>
<dbReference type="GO" id="GO:0004610">
    <property type="term" value="F:phosphoacetylglucosamine mutase activity"/>
    <property type="evidence" value="ECO:0007669"/>
    <property type="project" value="TreeGrafter"/>
</dbReference>
<dbReference type="OMA" id="GDHANEA"/>
<reference evidence="2 3" key="2">
    <citation type="submission" date="2018-11" db="EMBL/GenBank/DDBJ databases">
        <authorList>
            <consortium name="Pathogen Informatics"/>
        </authorList>
    </citation>
    <scope>NUCLEOTIDE SEQUENCE [LARGE SCALE GENOMIC DNA]</scope>
</reference>
<proteinExistence type="predicted"/>
<gene>
    <name evidence="2" type="ORF">NBR_LOCUS5423</name>
</gene>
<dbReference type="EMBL" id="UYSL01013021">
    <property type="protein sequence ID" value="VDL69012.1"/>
    <property type="molecule type" value="Genomic_DNA"/>
</dbReference>
<dbReference type="Pfam" id="PF21404">
    <property type="entry name" value="AMG1_III"/>
    <property type="match status" value="1"/>
</dbReference>
<feature type="domain" description="Phosphoacetylglucosamine mutase AMG1" evidence="1">
    <location>
        <begin position="3"/>
        <end position="89"/>
    </location>
</feature>
<dbReference type="STRING" id="27835.A0A0N4XSC0"/>
<dbReference type="Gene3D" id="3.30.310.50">
    <property type="entry name" value="Alpha-D-phosphohexomutase, C-terminal domain"/>
    <property type="match status" value="1"/>
</dbReference>
<keyword evidence="3" id="KW-1185">Reference proteome</keyword>
<evidence type="ECO:0000259" key="1">
    <source>
        <dbReference type="Pfam" id="PF21404"/>
    </source>
</evidence>
<evidence type="ECO:0000313" key="3">
    <source>
        <dbReference type="Proteomes" id="UP000271162"/>
    </source>
</evidence>
<reference evidence="4" key="1">
    <citation type="submission" date="2017-02" db="UniProtKB">
        <authorList>
            <consortium name="WormBaseParasite"/>
        </authorList>
    </citation>
    <scope>IDENTIFICATION</scope>
</reference>
<protein>
    <submittedName>
        <fullName evidence="4">LD02044p (inferred by orthology to a D. melanogaster protein)</fullName>
    </submittedName>
</protein>
<accession>A0A0N4XSC0</accession>
<dbReference type="PANTHER" id="PTHR45955">
    <property type="entry name" value="PHOSPHOACETYLGLUCOSAMINE MUTASE"/>
    <property type="match status" value="1"/>
</dbReference>
<organism evidence="4">
    <name type="scientific">Nippostrongylus brasiliensis</name>
    <name type="common">Rat hookworm</name>
    <dbReference type="NCBI Taxonomy" id="27835"/>
    <lineage>
        <taxon>Eukaryota</taxon>
        <taxon>Metazoa</taxon>
        <taxon>Ecdysozoa</taxon>
        <taxon>Nematoda</taxon>
        <taxon>Chromadorea</taxon>
        <taxon>Rhabditida</taxon>
        <taxon>Rhabditina</taxon>
        <taxon>Rhabditomorpha</taxon>
        <taxon>Strongyloidea</taxon>
        <taxon>Heligmosomidae</taxon>
        <taxon>Nippostrongylus</taxon>
    </lineage>
</organism>
<dbReference type="InterPro" id="IPR049022">
    <property type="entry name" value="AMG1_III"/>
</dbReference>
<dbReference type="GO" id="GO:0006048">
    <property type="term" value="P:UDP-N-acetylglucosamine biosynthetic process"/>
    <property type="evidence" value="ECO:0007669"/>
    <property type="project" value="TreeGrafter"/>
</dbReference>
<evidence type="ECO:0000313" key="4">
    <source>
        <dbReference type="WBParaSite" id="NBR_0000542201-mRNA-1"/>
    </source>
</evidence>
<dbReference type="PANTHER" id="PTHR45955:SF1">
    <property type="entry name" value="PHOSPHOACETYLGLUCOSAMINE MUTASE"/>
    <property type="match status" value="1"/>
</dbReference>